<accession>A0A6N2KFX6</accession>
<sequence length="313" mass="34713">MGNQPDSAFSVVWHSDAAAVSGESVTKTRSNNPSDCSTGFGTCRQEQETGAYIKLSCPRELVSKDKNPNPTWNEEVMFFAVEPFEDHLILSAEDTIGANKVCDSFAPSGEEIDASSYCFLVDIRGTFLIKYAIVINLAITILIYSLFRCHGGVKNYIHYILSGSFCAWSSVFSKEVETSSTYGYQITHVETAQPDVLDEEFDSFPSSKQGEALKTRYDRLRGISGRLMIIIGELATQLERIHAIVSWRDPGATAMLLISCLIACFVFVHNVHLKYLAIVTGTCAMRLPRLCFGIPSIPQNFLRRLPTKTDSMS</sequence>
<feature type="transmembrane region" description="Helical" evidence="2">
    <location>
        <begin position="250"/>
        <end position="269"/>
    </location>
</feature>
<dbReference type="InterPro" id="IPR047259">
    <property type="entry name" value="QUIRKY-like"/>
</dbReference>
<keyword evidence="2" id="KW-0812">Transmembrane</keyword>
<dbReference type="EMBL" id="CAADRP010000335">
    <property type="protein sequence ID" value="VFU26916.1"/>
    <property type="molecule type" value="Genomic_DNA"/>
</dbReference>
<evidence type="ECO:0000256" key="2">
    <source>
        <dbReference type="SAM" id="Phobius"/>
    </source>
</evidence>
<keyword evidence="2" id="KW-1133">Transmembrane helix</keyword>
<dbReference type="Pfam" id="PF08372">
    <property type="entry name" value="PRT_C"/>
    <property type="match status" value="1"/>
</dbReference>
<feature type="domain" description="Multiple C2" evidence="3">
    <location>
        <begin position="179"/>
        <end position="312"/>
    </location>
</feature>
<proteinExistence type="predicted"/>
<keyword evidence="1" id="KW-0677">Repeat</keyword>
<dbReference type="PANTHER" id="PTHR31425:SF23">
    <property type="entry name" value="C2 DOMAIN-CONTAINING PROTEIN"/>
    <property type="match status" value="1"/>
</dbReference>
<feature type="transmembrane region" description="Helical" evidence="2">
    <location>
        <begin position="128"/>
        <end position="147"/>
    </location>
</feature>
<organism evidence="4">
    <name type="scientific">Salix viminalis</name>
    <name type="common">Common osier</name>
    <name type="synonym">Basket willow</name>
    <dbReference type="NCBI Taxonomy" id="40686"/>
    <lineage>
        <taxon>Eukaryota</taxon>
        <taxon>Viridiplantae</taxon>
        <taxon>Streptophyta</taxon>
        <taxon>Embryophyta</taxon>
        <taxon>Tracheophyta</taxon>
        <taxon>Spermatophyta</taxon>
        <taxon>Magnoliopsida</taxon>
        <taxon>eudicotyledons</taxon>
        <taxon>Gunneridae</taxon>
        <taxon>Pentapetalae</taxon>
        <taxon>rosids</taxon>
        <taxon>fabids</taxon>
        <taxon>Malpighiales</taxon>
        <taxon>Salicaceae</taxon>
        <taxon>Saliceae</taxon>
        <taxon>Salix</taxon>
    </lineage>
</organism>
<evidence type="ECO:0000313" key="4">
    <source>
        <dbReference type="EMBL" id="VFU26916.1"/>
    </source>
</evidence>
<reference evidence="4" key="1">
    <citation type="submission" date="2019-03" db="EMBL/GenBank/DDBJ databases">
        <authorList>
            <person name="Mank J."/>
            <person name="Almeida P."/>
        </authorList>
    </citation>
    <scope>NUCLEOTIDE SEQUENCE</scope>
    <source>
        <strain evidence="4">78183</strain>
    </source>
</reference>
<keyword evidence="2" id="KW-0472">Membrane</keyword>
<evidence type="ECO:0000256" key="1">
    <source>
        <dbReference type="ARBA" id="ARBA00022737"/>
    </source>
</evidence>
<evidence type="ECO:0000259" key="3">
    <source>
        <dbReference type="Pfam" id="PF08372"/>
    </source>
</evidence>
<gene>
    <name evidence="4" type="ORF">SVIM_LOCUS77034</name>
</gene>
<dbReference type="PANTHER" id="PTHR31425">
    <property type="entry name" value="PHOSPHORIBOSYLANTHRANILATE TRANSFERASE ISOFORM 1"/>
    <property type="match status" value="1"/>
</dbReference>
<protein>
    <recommendedName>
        <fullName evidence="3">Multiple C2 domain-containing protein</fullName>
    </recommendedName>
</protein>
<dbReference type="AlphaFoldDB" id="A0A6N2KFX6"/>
<dbReference type="InterPro" id="IPR013583">
    <property type="entry name" value="MCTP_C"/>
</dbReference>
<name>A0A6N2KFX6_SALVM</name>